<protein>
    <submittedName>
        <fullName evidence="3">Uncharacterized protein</fullName>
    </submittedName>
</protein>
<dbReference type="Proteomes" id="UP000800035">
    <property type="component" value="Unassembled WGS sequence"/>
</dbReference>
<evidence type="ECO:0000313" key="4">
    <source>
        <dbReference type="Proteomes" id="UP000800035"/>
    </source>
</evidence>
<dbReference type="Pfam" id="PF11374">
    <property type="entry name" value="DUF3176"/>
    <property type="match status" value="1"/>
</dbReference>
<keyword evidence="2" id="KW-1133">Transmembrane helix</keyword>
<dbReference type="InterPro" id="IPR021514">
    <property type="entry name" value="DUF3176"/>
</dbReference>
<name>A0A6A5UC57_9PLEO</name>
<dbReference type="PANTHER" id="PTHR37576">
    <property type="entry name" value="DEFECT AT LOW TEMPERATURE PROTEIN 1"/>
    <property type="match status" value="1"/>
</dbReference>
<dbReference type="PANTHER" id="PTHR37576:SF2">
    <property type="entry name" value="DEFECT AT LOW TEMPERATURE PROTEIN 1"/>
    <property type="match status" value="1"/>
</dbReference>
<feature type="transmembrane region" description="Helical" evidence="2">
    <location>
        <begin position="242"/>
        <end position="264"/>
    </location>
</feature>
<sequence>MTGMEYGAAYAPARLEDDRRASQYQAYCPTHQRSSPSKDLLKSNRSSEVSADSLYVAPEDIRHSEDSAINRPPSWIISAIHLQESLPPQSLAAKVPTPEPSPGMRPSIFGTRNFPQEPYQESVAWANSTNFVRNSSANITSPPDQNPTCEAFHGHTRGPSVFTLREHDMNHPRKDSRQYFRHPRRILEPWKMGIWRRFPARGFGALLMIVLLTGASAGIILSSHGRAIDEWKIGRDNAQASVYISVFEMIMNFLTLSALVDGMVMKYWRQMLHGTTLSAMHDTFLSVQLWPAIKRVATLRFNKVAIACVFSSLSFLRGPLFQRSLTFSPTTKTYTISPGPLAVGISLSISSVIATIPLYYGYWELGRTVSLNPLELAKAFGAPLLRGLDGNATPEMITVERGGMSIKYGALERYGEGKDLRVEEMSRTTVRTPWEGEIFG</sequence>
<dbReference type="OrthoDB" id="5357734at2759"/>
<organism evidence="3 4">
    <name type="scientific">Byssothecium circinans</name>
    <dbReference type="NCBI Taxonomy" id="147558"/>
    <lineage>
        <taxon>Eukaryota</taxon>
        <taxon>Fungi</taxon>
        <taxon>Dikarya</taxon>
        <taxon>Ascomycota</taxon>
        <taxon>Pezizomycotina</taxon>
        <taxon>Dothideomycetes</taxon>
        <taxon>Pleosporomycetidae</taxon>
        <taxon>Pleosporales</taxon>
        <taxon>Massarineae</taxon>
        <taxon>Massarinaceae</taxon>
        <taxon>Byssothecium</taxon>
    </lineage>
</organism>
<keyword evidence="2" id="KW-0812">Transmembrane</keyword>
<feature type="compositionally biased region" description="Polar residues" evidence="1">
    <location>
        <begin position="31"/>
        <end position="49"/>
    </location>
</feature>
<gene>
    <name evidence="3" type="ORF">CC80DRAFT_588845</name>
</gene>
<dbReference type="EMBL" id="ML976979">
    <property type="protein sequence ID" value="KAF1962274.1"/>
    <property type="molecule type" value="Genomic_DNA"/>
</dbReference>
<dbReference type="AlphaFoldDB" id="A0A6A5UC57"/>
<reference evidence="3" key="1">
    <citation type="journal article" date="2020" name="Stud. Mycol.">
        <title>101 Dothideomycetes genomes: a test case for predicting lifestyles and emergence of pathogens.</title>
        <authorList>
            <person name="Haridas S."/>
            <person name="Albert R."/>
            <person name="Binder M."/>
            <person name="Bloem J."/>
            <person name="Labutti K."/>
            <person name="Salamov A."/>
            <person name="Andreopoulos B."/>
            <person name="Baker S."/>
            <person name="Barry K."/>
            <person name="Bills G."/>
            <person name="Bluhm B."/>
            <person name="Cannon C."/>
            <person name="Castanera R."/>
            <person name="Culley D."/>
            <person name="Daum C."/>
            <person name="Ezra D."/>
            <person name="Gonzalez J."/>
            <person name="Henrissat B."/>
            <person name="Kuo A."/>
            <person name="Liang C."/>
            <person name="Lipzen A."/>
            <person name="Lutzoni F."/>
            <person name="Magnuson J."/>
            <person name="Mondo S."/>
            <person name="Nolan M."/>
            <person name="Ohm R."/>
            <person name="Pangilinan J."/>
            <person name="Park H.-J."/>
            <person name="Ramirez L."/>
            <person name="Alfaro M."/>
            <person name="Sun H."/>
            <person name="Tritt A."/>
            <person name="Yoshinaga Y."/>
            <person name="Zwiers L.-H."/>
            <person name="Turgeon B."/>
            <person name="Goodwin S."/>
            <person name="Spatafora J."/>
            <person name="Crous P."/>
            <person name="Grigoriev I."/>
        </authorList>
    </citation>
    <scope>NUCLEOTIDE SEQUENCE</scope>
    <source>
        <strain evidence="3">CBS 675.92</strain>
    </source>
</reference>
<proteinExistence type="predicted"/>
<keyword evidence="4" id="KW-1185">Reference proteome</keyword>
<evidence type="ECO:0000256" key="2">
    <source>
        <dbReference type="SAM" id="Phobius"/>
    </source>
</evidence>
<feature type="transmembrane region" description="Helical" evidence="2">
    <location>
        <begin position="341"/>
        <end position="362"/>
    </location>
</feature>
<feature type="transmembrane region" description="Helical" evidence="2">
    <location>
        <begin position="304"/>
        <end position="321"/>
    </location>
</feature>
<evidence type="ECO:0000256" key="1">
    <source>
        <dbReference type="SAM" id="MobiDB-lite"/>
    </source>
</evidence>
<accession>A0A6A5UC57</accession>
<feature type="region of interest" description="Disordered" evidence="1">
    <location>
        <begin position="1"/>
        <end position="49"/>
    </location>
</feature>
<evidence type="ECO:0000313" key="3">
    <source>
        <dbReference type="EMBL" id="KAF1962274.1"/>
    </source>
</evidence>
<keyword evidence="2" id="KW-0472">Membrane</keyword>
<feature type="transmembrane region" description="Helical" evidence="2">
    <location>
        <begin position="202"/>
        <end position="222"/>
    </location>
</feature>